<reference evidence="2 3" key="1">
    <citation type="submission" date="2023-03" db="EMBL/GenBank/DDBJ databases">
        <title>Complete genome sequences of several Auritidibacter ignavus strains isolated from ear infections.</title>
        <authorList>
            <person name="Baehr T."/>
            <person name="Baumhoegger A.M."/>
        </authorList>
    </citation>
    <scope>NUCLEOTIDE SEQUENCE [LARGE SCALE GENOMIC DNA]</scope>
    <source>
        <strain evidence="2 3">BABAE-6</strain>
    </source>
</reference>
<dbReference type="Gene3D" id="3.30.1230.10">
    <property type="entry name" value="YlxR-like"/>
    <property type="match status" value="1"/>
</dbReference>
<dbReference type="Proteomes" id="UP001224674">
    <property type="component" value="Chromosome"/>
</dbReference>
<dbReference type="PANTHER" id="PTHR34215">
    <property type="entry name" value="BLL0784 PROTEIN"/>
    <property type="match status" value="1"/>
</dbReference>
<feature type="domain" description="YlxR" evidence="1">
    <location>
        <begin position="8"/>
        <end position="83"/>
    </location>
</feature>
<dbReference type="Pfam" id="PF04296">
    <property type="entry name" value="YlxR"/>
    <property type="match status" value="1"/>
</dbReference>
<dbReference type="InterPro" id="IPR035931">
    <property type="entry name" value="YlxR-like_sf"/>
</dbReference>
<keyword evidence="3" id="KW-1185">Reference proteome</keyword>
<dbReference type="EMBL" id="CP122566">
    <property type="protein sequence ID" value="WGH94112.1"/>
    <property type="molecule type" value="Genomic_DNA"/>
</dbReference>
<proteinExistence type="predicted"/>
<organism evidence="2 3">
    <name type="scientific">Auritidibacter ignavus</name>
    <dbReference type="NCBI Taxonomy" id="678932"/>
    <lineage>
        <taxon>Bacteria</taxon>
        <taxon>Bacillati</taxon>
        <taxon>Actinomycetota</taxon>
        <taxon>Actinomycetes</taxon>
        <taxon>Micrococcales</taxon>
        <taxon>Micrococcaceae</taxon>
        <taxon>Auritidibacter</taxon>
    </lineage>
</organism>
<evidence type="ECO:0000313" key="2">
    <source>
        <dbReference type="EMBL" id="WGH94112.1"/>
    </source>
</evidence>
<protein>
    <submittedName>
        <fullName evidence="2">YlxR family protein</fullName>
    </submittedName>
</protein>
<dbReference type="PANTHER" id="PTHR34215:SF1">
    <property type="entry name" value="YLXR DOMAIN-CONTAINING PROTEIN"/>
    <property type="match status" value="1"/>
</dbReference>
<gene>
    <name evidence="2" type="ORF">QDX21_04800</name>
</gene>
<name>A0AAJ6AL84_9MICC</name>
<accession>A0AAJ6AL84</accession>
<dbReference type="AlphaFoldDB" id="A0AAJ6AL84"/>
<sequence length="104" mass="11614">MGSRLPVRTCIGCRAQQETPNLVRCACDMTADTRFVVVDWQRKLPGRGAWIHPNTQCVRRAVKSGAFHRAFRTRVNAESLRAVEAEFSKVLGELNQGQESGSKI</sequence>
<evidence type="ECO:0000313" key="3">
    <source>
        <dbReference type="Proteomes" id="UP001224674"/>
    </source>
</evidence>
<dbReference type="InterPro" id="IPR007393">
    <property type="entry name" value="YlxR_dom"/>
</dbReference>
<dbReference type="SUPFAM" id="SSF64376">
    <property type="entry name" value="YlxR-like"/>
    <property type="match status" value="1"/>
</dbReference>
<dbReference type="InterPro" id="IPR037465">
    <property type="entry name" value="YlxR"/>
</dbReference>
<evidence type="ECO:0000259" key="1">
    <source>
        <dbReference type="Pfam" id="PF04296"/>
    </source>
</evidence>
<dbReference type="RefSeq" id="WP_110098708.1">
    <property type="nucleotide sequence ID" value="NZ_CP122561.1"/>
</dbReference>